<dbReference type="Proteomes" id="UP001499909">
    <property type="component" value="Unassembled WGS sequence"/>
</dbReference>
<keyword evidence="2" id="KW-1185">Reference proteome</keyword>
<accession>A0ABP7NFQ2</accession>
<sequence>MRNAYLPLLLLLLLLVGISPVDAQRLLFTGRVTEAATGKPVPFASLFVPGTSIGVTADADGRYELAAPQPIDTLAASALGFGILKKPVGRQDRQTVNFALGAGSVSLGEVVVRPRENPAYEIMRRVQAHKPQNDKKSLEAFEFDSYNRIQTTLTNLPARLAKRRVIQDMLALSDSAGQPHNAAHPANLPIFASEILSRFYAHNRPGRKREEIRKTQMRGLGPREGSVLSQILGSSFQDYDFYPNWQNVLGKDFISPIADGWRFAYEYELQDSVWIGKDWCYQLRVEPRRAQDLAFVGTIWITADTYALRRLDLQKSPQANINFVDQFTVFQELTPPADGPGLPVRTKVVIRVTPAEKQAGVLVNFLALNSNFNRRPTHDMSFYDRPVETAANAYDVPKDFFAQNRPDSLSAQEQHTFVMLDSVKELPSVRSVLDLADILVNGYKRVGKVDIGPLLASYGFNNVEGHRFRAGFRTTPEMSRNWLTKAYLAYGTRDDRFKYGLRINRIVDRRHWTVATVEHRHDLDQVALLDNEFGQENPLFDAAARLGNVRRGRPLMRTLSSASLQTDLFRGFTQKVTVRHQQFSPLYQFAYYKTEQRQPGAPTAANFTLAEVILESRYARDEVLVETENRRKAIGLMKWPALTLRYTAGANRVLGSNFKYQKFNFIATQSLQLGQLGRADYRVEAGYIPSTVPYPILKTHLGNQSPFYNDAAFNLMRFFEFVSDRYVSVRVEDHFEGLFLNSVPLLKKLNWRLLATGNVLYGGVSTANRQLTPPLSPEDGQPLPTFQALGRLPYAEVGYGVENIFKVARVDFLHRLTYRNAPEARNFGVKLSLQFRL</sequence>
<dbReference type="InterPro" id="IPR043741">
    <property type="entry name" value="DUF5686"/>
</dbReference>
<protein>
    <submittedName>
        <fullName evidence="1">DUF5686 and carboxypeptidase-like regulatory domain-containing protein</fullName>
    </submittedName>
</protein>
<dbReference type="SUPFAM" id="SSF49464">
    <property type="entry name" value="Carboxypeptidase regulatory domain-like"/>
    <property type="match status" value="1"/>
</dbReference>
<gene>
    <name evidence="1" type="ORF">GCM10022406_29430</name>
</gene>
<dbReference type="Pfam" id="PF18939">
    <property type="entry name" value="DUF5686"/>
    <property type="match status" value="1"/>
</dbReference>
<name>A0ABP7NFQ2_9BACT</name>
<dbReference type="InterPro" id="IPR008969">
    <property type="entry name" value="CarboxyPept-like_regulatory"/>
</dbReference>
<dbReference type="Gene3D" id="2.60.40.1120">
    <property type="entry name" value="Carboxypeptidase-like, regulatory domain"/>
    <property type="match status" value="1"/>
</dbReference>
<dbReference type="Pfam" id="PF13715">
    <property type="entry name" value="CarbopepD_reg_2"/>
    <property type="match status" value="1"/>
</dbReference>
<organism evidence="1 2">
    <name type="scientific">Hymenobacter algoricola</name>
    <dbReference type="NCBI Taxonomy" id="486267"/>
    <lineage>
        <taxon>Bacteria</taxon>
        <taxon>Pseudomonadati</taxon>
        <taxon>Bacteroidota</taxon>
        <taxon>Cytophagia</taxon>
        <taxon>Cytophagales</taxon>
        <taxon>Hymenobacteraceae</taxon>
        <taxon>Hymenobacter</taxon>
    </lineage>
</organism>
<reference evidence="2" key="1">
    <citation type="journal article" date="2019" name="Int. J. Syst. Evol. Microbiol.">
        <title>The Global Catalogue of Microorganisms (GCM) 10K type strain sequencing project: providing services to taxonomists for standard genome sequencing and annotation.</title>
        <authorList>
            <consortium name="The Broad Institute Genomics Platform"/>
            <consortium name="The Broad Institute Genome Sequencing Center for Infectious Disease"/>
            <person name="Wu L."/>
            <person name="Ma J."/>
        </authorList>
    </citation>
    <scope>NUCLEOTIDE SEQUENCE [LARGE SCALE GENOMIC DNA]</scope>
    <source>
        <strain evidence="2">JCM 17214</strain>
    </source>
</reference>
<dbReference type="EMBL" id="BAABDH010000096">
    <property type="protein sequence ID" value="GAA3945502.1"/>
    <property type="molecule type" value="Genomic_DNA"/>
</dbReference>
<proteinExistence type="predicted"/>
<evidence type="ECO:0000313" key="1">
    <source>
        <dbReference type="EMBL" id="GAA3945502.1"/>
    </source>
</evidence>
<comment type="caution">
    <text evidence="1">The sequence shown here is derived from an EMBL/GenBank/DDBJ whole genome shotgun (WGS) entry which is preliminary data.</text>
</comment>
<evidence type="ECO:0000313" key="2">
    <source>
        <dbReference type="Proteomes" id="UP001499909"/>
    </source>
</evidence>
<dbReference type="RefSeq" id="WP_345115504.1">
    <property type="nucleotide sequence ID" value="NZ_BAABDH010000096.1"/>
</dbReference>